<dbReference type="RefSeq" id="WP_226767480.1">
    <property type="nucleotide sequence ID" value="NZ_BAAAEO010000004.1"/>
</dbReference>
<comment type="caution">
    <text evidence="2">The sequence shown here is derived from an EMBL/GenBank/DDBJ whole genome shotgun (WGS) entry which is preliminary data.</text>
</comment>
<dbReference type="EMBL" id="BAAAEO010000004">
    <property type="protein sequence ID" value="GAA0558952.1"/>
    <property type="molecule type" value="Genomic_DNA"/>
</dbReference>
<accession>A0ABN1E4Y3</accession>
<gene>
    <name evidence="2" type="ORF">GCM10009098_28670</name>
</gene>
<evidence type="ECO:0000313" key="2">
    <source>
        <dbReference type="EMBL" id="GAA0558952.1"/>
    </source>
</evidence>
<organism evidence="2 3">
    <name type="scientific">Rheinheimera aquimaris</name>
    <dbReference type="NCBI Taxonomy" id="412437"/>
    <lineage>
        <taxon>Bacteria</taxon>
        <taxon>Pseudomonadati</taxon>
        <taxon>Pseudomonadota</taxon>
        <taxon>Gammaproteobacteria</taxon>
        <taxon>Chromatiales</taxon>
        <taxon>Chromatiaceae</taxon>
        <taxon>Rheinheimera</taxon>
    </lineage>
</organism>
<evidence type="ECO:0000256" key="1">
    <source>
        <dbReference type="SAM" id="MobiDB-lite"/>
    </source>
</evidence>
<protein>
    <submittedName>
        <fullName evidence="2">Uncharacterized protein</fullName>
    </submittedName>
</protein>
<proteinExistence type="predicted"/>
<name>A0ABN1E4Y3_9GAMM</name>
<feature type="region of interest" description="Disordered" evidence="1">
    <location>
        <begin position="95"/>
        <end position="114"/>
    </location>
</feature>
<dbReference type="Proteomes" id="UP001501169">
    <property type="component" value="Unassembled WGS sequence"/>
</dbReference>
<sequence length="170" mass="19086">MTVSGLSVNHFQLQYQLLKPENGTDAFASRQDIAAKSASAVTPDAKVGKTRAPAEPETEQQQAFLDQLMEQMLANRIGLDKQKYDEIQQKIEETEAEKDALAKQPASAERDNKLSALDDKLTQLNKALEGLIEQANRNRERKERSEQAVKDVIAQYRNAAFVKQQPTIFL</sequence>
<reference evidence="2 3" key="1">
    <citation type="journal article" date="2019" name="Int. J. Syst. Evol. Microbiol.">
        <title>The Global Catalogue of Microorganisms (GCM) 10K type strain sequencing project: providing services to taxonomists for standard genome sequencing and annotation.</title>
        <authorList>
            <consortium name="The Broad Institute Genomics Platform"/>
            <consortium name="The Broad Institute Genome Sequencing Center for Infectious Disease"/>
            <person name="Wu L."/>
            <person name="Ma J."/>
        </authorList>
    </citation>
    <scope>NUCLEOTIDE SEQUENCE [LARGE SCALE GENOMIC DNA]</scope>
    <source>
        <strain evidence="2 3">JCM 14331</strain>
    </source>
</reference>
<keyword evidence="3" id="KW-1185">Reference proteome</keyword>
<evidence type="ECO:0000313" key="3">
    <source>
        <dbReference type="Proteomes" id="UP001501169"/>
    </source>
</evidence>